<organism evidence="1 2">
    <name type="scientific">Symbiodinium microadriaticum</name>
    <name type="common">Dinoflagellate</name>
    <name type="synonym">Zooxanthella microadriatica</name>
    <dbReference type="NCBI Taxonomy" id="2951"/>
    <lineage>
        <taxon>Eukaryota</taxon>
        <taxon>Sar</taxon>
        <taxon>Alveolata</taxon>
        <taxon>Dinophyceae</taxon>
        <taxon>Suessiales</taxon>
        <taxon>Symbiodiniaceae</taxon>
        <taxon>Symbiodinium</taxon>
    </lineage>
</organism>
<dbReference type="EMBL" id="LSRX01005412">
    <property type="protein sequence ID" value="OLP73469.1"/>
    <property type="molecule type" value="Genomic_DNA"/>
</dbReference>
<comment type="caution">
    <text evidence="1">The sequence shown here is derived from an EMBL/GenBank/DDBJ whole genome shotgun (WGS) entry which is preliminary data.</text>
</comment>
<name>A0A1Q9BS21_SYMMI</name>
<reference evidence="1 2" key="1">
    <citation type="submission" date="2016-02" db="EMBL/GenBank/DDBJ databases">
        <title>Genome analysis of coral dinoflagellate symbionts highlights evolutionary adaptations to a symbiotic lifestyle.</title>
        <authorList>
            <person name="Aranda M."/>
            <person name="Li Y."/>
            <person name="Liew Y.J."/>
            <person name="Baumgarten S."/>
            <person name="Simakov O."/>
            <person name="Wilson M."/>
            <person name="Piel J."/>
            <person name="Ashoor H."/>
            <person name="Bougouffa S."/>
            <person name="Bajic V.B."/>
            <person name="Ryu T."/>
            <person name="Ravasi T."/>
            <person name="Bayer T."/>
            <person name="Micklem G."/>
            <person name="Kim H."/>
            <person name="Bhak J."/>
            <person name="Lajeunesse T.C."/>
            <person name="Voolstra C.R."/>
        </authorList>
    </citation>
    <scope>NUCLEOTIDE SEQUENCE [LARGE SCALE GENOMIC DNA]</scope>
    <source>
        <strain evidence="1 2">CCMP2467</strain>
    </source>
</reference>
<accession>A0A1Q9BS21</accession>
<sequence length="49" mass="5604">MRARSQRQYQIKTASEDVDELSARISKGKAEDARMTKFGNNCELRTAEL</sequence>
<evidence type="ECO:0000313" key="1">
    <source>
        <dbReference type="EMBL" id="OLP73469.1"/>
    </source>
</evidence>
<evidence type="ECO:0000313" key="2">
    <source>
        <dbReference type="Proteomes" id="UP000186817"/>
    </source>
</evidence>
<dbReference type="AlphaFoldDB" id="A0A1Q9BS21"/>
<proteinExistence type="predicted"/>
<protein>
    <submittedName>
        <fullName evidence="1">Uncharacterized protein</fullName>
    </submittedName>
</protein>
<feature type="non-terminal residue" evidence="1">
    <location>
        <position position="49"/>
    </location>
</feature>
<dbReference type="Proteomes" id="UP000186817">
    <property type="component" value="Unassembled WGS sequence"/>
</dbReference>
<gene>
    <name evidence="1" type="ORF">AK812_SmicGene47282</name>
</gene>
<keyword evidence="2" id="KW-1185">Reference proteome</keyword>